<feature type="domain" description="HTH gntR-type" evidence="4">
    <location>
        <begin position="12"/>
        <end position="80"/>
    </location>
</feature>
<organism evidence="5 6">
    <name type="scientific">Billgrantia aerodenitrificans</name>
    <dbReference type="NCBI Taxonomy" id="2733483"/>
    <lineage>
        <taxon>Bacteria</taxon>
        <taxon>Pseudomonadati</taxon>
        <taxon>Pseudomonadota</taxon>
        <taxon>Gammaproteobacteria</taxon>
        <taxon>Oceanospirillales</taxon>
        <taxon>Halomonadaceae</taxon>
        <taxon>Billgrantia</taxon>
    </lineage>
</organism>
<dbReference type="PANTHER" id="PTHR43537:SF5">
    <property type="entry name" value="UXU OPERON TRANSCRIPTIONAL REGULATOR"/>
    <property type="match status" value="1"/>
</dbReference>
<dbReference type="SUPFAM" id="SSF46785">
    <property type="entry name" value="Winged helix' DNA-binding domain"/>
    <property type="match status" value="1"/>
</dbReference>
<evidence type="ECO:0000313" key="6">
    <source>
        <dbReference type="Proteomes" id="UP001320272"/>
    </source>
</evidence>
<evidence type="ECO:0000259" key="4">
    <source>
        <dbReference type="PROSITE" id="PS50949"/>
    </source>
</evidence>
<dbReference type="InterPro" id="IPR000524">
    <property type="entry name" value="Tscrpt_reg_HTH_GntR"/>
</dbReference>
<gene>
    <name evidence="5" type="ORF">HOP59_11205</name>
</gene>
<protein>
    <submittedName>
        <fullName evidence="5">FadR family transcriptional regulator</fullName>
    </submittedName>
</protein>
<sequence>MTVKRGSEEAPETMVDKAMRSILDHIHRQGLMAGDPLQSEAYFIEALGVSRTVVREAFKSLAAMRILEMSAGRRTRVAAFDDTAIALTLSHALRTEQLNPQQLLDARRAIELRTVELAAGRRSEAEARELLSLVERMRTSYNEVEAMTEADIAFHVAVAQATRNPLFPVLVSSLTTAMHDTNTIVWRYRTSSTAREEVVALHGAIAQAIMERDPDAARAALEKHFEVASQGLILAGFN</sequence>
<comment type="caution">
    <text evidence="5">The sequence shown here is derived from an EMBL/GenBank/DDBJ whole genome shotgun (WGS) entry which is preliminary data.</text>
</comment>
<dbReference type="EMBL" id="JABFTV010000005">
    <property type="protein sequence ID" value="MCE8024699.1"/>
    <property type="molecule type" value="Genomic_DNA"/>
</dbReference>
<dbReference type="Pfam" id="PF00392">
    <property type="entry name" value="GntR"/>
    <property type="match status" value="1"/>
</dbReference>
<dbReference type="RefSeq" id="WP_010628565.1">
    <property type="nucleotide sequence ID" value="NZ_JABFTV010000005.1"/>
</dbReference>
<keyword evidence="3" id="KW-0804">Transcription</keyword>
<evidence type="ECO:0000256" key="3">
    <source>
        <dbReference type="ARBA" id="ARBA00023163"/>
    </source>
</evidence>
<dbReference type="PANTHER" id="PTHR43537">
    <property type="entry name" value="TRANSCRIPTIONAL REGULATOR, GNTR FAMILY"/>
    <property type="match status" value="1"/>
</dbReference>
<dbReference type="PROSITE" id="PS50949">
    <property type="entry name" value="HTH_GNTR"/>
    <property type="match status" value="1"/>
</dbReference>
<dbReference type="Proteomes" id="UP001320272">
    <property type="component" value="Unassembled WGS sequence"/>
</dbReference>
<dbReference type="SMART" id="SM00345">
    <property type="entry name" value="HTH_GNTR"/>
    <property type="match status" value="1"/>
</dbReference>
<evidence type="ECO:0000256" key="2">
    <source>
        <dbReference type="ARBA" id="ARBA00023125"/>
    </source>
</evidence>
<dbReference type="InterPro" id="IPR008920">
    <property type="entry name" value="TF_FadR/GntR_C"/>
</dbReference>
<reference evidence="5 6" key="1">
    <citation type="journal article" date="2021" name="Front. Microbiol.">
        <title>Aerobic Denitrification and Heterotrophic Sulfur Oxidation in the Genus Halomonas Revealed by Six Novel Species Characterizations and Genome-Based Analysis.</title>
        <authorList>
            <person name="Wang L."/>
            <person name="Shao Z."/>
        </authorList>
    </citation>
    <scope>NUCLEOTIDE SEQUENCE [LARGE SCALE GENOMIC DNA]</scope>
    <source>
        <strain evidence="5 6">MCCC 1A11058</strain>
    </source>
</reference>
<keyword evidence="2" id="KW-0238">DNA-binding</keyword>
<name>A0ABS9ASK0_9GAMM</name>
<dbReference type="InterPro" id="IPR011711">
    <property type="entry name" value="GntR_C"/>
</dbReference>
<evidence type="ECO:0000256" key="1">
    <source>
        <dbReference type="ARBA" id="ARBA00023015"/>
    </source>
</evidence>
<dbReference type="SMART" id="SM00895">
    <property type="entry name" value="FCD"/>
    <property type="match status" value="1"/>
</dbReference>
<dbReference type="Gene3D" id="1.10.10.10">
    <property type="entry name" value="Winged helix-like DNA-binding domain superfamily/Winged helix DNA-binding domain"/>
    <property type="match status" value="1"/>
</dbReference>
<dbReference type="Pfam" id="PF07729">
    <property type="entry name" value="FCD"/>
    <property type="match status" value="1"/>
</dbReference>
<evidence type="ECO:0000313" key="5">
    <source>
        <dbReference type="EMBL" id="MCE8024699.1"/>
    </source>
</evidence>
<accession>A0ABS9ASK0</accession>
<proteinExistence type="predicted"/>
<keyword evidence="1" id="KW-0805">Transcription regulation</keyword>
<dbReference type="InterPro" id="IPR036390">
    <property type="entry name" value="WH_DNA-bd_sf"/>
</dbReference>
<dbReference type="SUPFAM" id="SSF48008">
    <property type="entry name" value="GntR ligand-binding domain-like"/>
    <property type="match status" value="1"/>
</dbReference>
<dbReference type="Gene3D" id="1.20.120.530">
    <property type="entry name" value="GntR ligand-binding domain-like"/>
    <property type="match status" value="1"/>
</dbReference>
<dbReference type="InterPro" id="IPR036388">
    <property type="entry name" value="WH-like_DNA-bd_sf"/>
</dbReference>
<keyword evidence="6" id="KW-1185">Reference proteome</keyword>